<dbReference type="HOGENOM" id="CLU_3199445_0_0_9"/>
<gene>
    <name evidence="1" type="ORF">HMPREF9498_02373</name>
</gene>
<comment type="caution">
    <text evidence="1">The sequence shown here is derived from an EMBL/GenBank/DDBJ whole genome shotgun (WGS) entry which is preliminary data.</text>
</comment>
<dbReference type="EMBL" id="AEBR01000081">
    <property type="protein sequence ID" value="EFM82023.1"/>
    <property type="molecule type" value="Genomic_DNA"/>
</dbReference>
<accession>A0A125W430</accession>
<sequence length="45" mass="5581">MALFRRFFCLQPESNRFQINQTEYRYLKFTILIFLKKGVFIVFVN</sequence>
<protein>
    <submittedName>
        <fullName evidence="1">Uncharacterized protein</fullName>
    </submittedName>
</protein>
<organism evidence="1 2">
    <name type="scientific">Enterococcus faecalis TX4248</name>
    <dbReference type="NCBI Taxonomy" id="749495"/>
    <lineage>
        <taxon>Bacteria</taxon>
        <taxon>Bacillati</taxon>
        <taxon>Bacillota</taxon>
        <taxon>Bacilli</taxon>
        <taxon>Lactobacillales</taxon>
        <taxon>Enterococcaceae</taxon>
        <taxon>Enterococcus</taxon>
    </lineage>
</organism>
<evidence type="ECO:0000313" key="1">
    <source>
        <dbReference type="EMBL" id="EFM82023.1"/>
    </source>
</evidence>
<name>A0A125W430_ENTFL</name>
<dbReference type="AlphaFoldDB" id="A0A125W430"/>
<evidence type="ECO:0000313" key="2">
    <source>
        <dbReference type="Proteomes" id="UP000004846"/>
    </source>
</evidence>
<reference evidence="1 2" key="1">
    <citation type="submission" date="2010-07" db="EMBL/GenBank/DDBJ databases">
        <authorList>
            <person name="Sid Ahmed O."/>
        </authorList>
    </citation>
    <scope>NUCLEOTIDE SEQUENCE [LARGE SCALE GENOMIC DNA]</scope>
    <source>
        <strain evidence="1 2">TX4248</strain>
    </source>
</reference>
<proteinExistence type="predicted"/>
<dbReference type="Proteomes" id="UP000004846">
    <property type="component" value="Unassembled WGS sequence"/>
</dbReference>